<keyword evidence="2" id="KW-0808">Transferase</keyword>
<proteinExistence type="predicted"/>
<reference evidence="2" key="1">
    <citation type="submission" date="2018-06" db="EMBL/GenBank/DDBJ databases">
        <authorList>
            <person name="Zhirakovskaya E."/>
        </authorList>
    </citation>
    <scope>NUCLEOTIDE SEQUENCE</scope>
</reference>
<dbReference type="InterPro" id="IPR029056">
    <property type="entry name" value="Ribokinase-like"/>
</dbReference>
<dbReference type="GO" id="GO:0008902">
    <property type="term" value="F:hydroxymethylpyrimidine kinase activity"/>
    <property type="evidence" value="ECO:0007669"/>
    <property type="project" value="TreeGrafter"/>
</dbReference>
<dbReference type="SUPFAM" id="SSF53613">
    <property type="entry name" value="Ribokinase-like"/>
    <property type="match status" value="1"/>
</dbReference>
<evidence type="ECO:0000259" key="1">
    <source>
        <dbReference type="Pfam" id="PF08543"/>
    </source>
</evidence>
<dbReference type="InterPro" id="IPR004399">
    <property type="entry name" value="HMP/HMP-P_kinase_dom"/>
</dbReference>
<dbReference type="GO" id="GO:0008972">
    <property type="term" value="F:phosphomethylpyrimidine kinase activity"/>
    <property type="evidence" value="ECO:0007669"/>
    <property type="project" value="UniProtKB-EC"/>
</dbReference>
<gene>
    <name evidence="2" type="ORF">MNBD_GAMMA18-859</name>
</gene>
<dbReference type="EC" id="2.7.4.7" evidence="2"/>
<name>A0A3B0Z9R8_9ZZZZ</name>
<dbReference type="Gene3D" id="3.40.1190.20">
    <property type="match status" value="1"/>
</dbReference>
<dbReference type="CDD" id="cd01169">
    <property type="entry name" value="HMPP_kinase"/>
    <property type="match status" value="1"/>
</dbReference>
<keyword evidence="2" id="KW-0418">Kinase</keyword>
<dbReference type="InterPro" id="IPR013749">
    <property type="entry name" value="PM/HMP-P_kinase-1"/>
</dbReference>
<dbReference type="PANTHER" id="PTHR20858">
    <property type="entry name" value="PHOSPHOMETHYLPYRIMIDINE KINASE"/>
    <property type="match status" value="1"/>
</dbReference>
<dbReference type="PANTHER" id="PTHR20858:SF17">
    <property type="entry name" value="HYDROXYMETHYLPYRIMIDINE_PHOSPHOMETHYLPYRIMIDINE KINASE THI20-RELATED"/>
    <property type="match status" value="1"/>
</dbReference>
<evidence type="ECO:0000313" key="2">
    <source>
        <dbReference type="EMBL" id="VAW90145.1"/>
    </source>
</evidence>
<dbReference type="AlphaFoldDB" id="A0A3B0Z9R8"/>
<dbReference type="Pfam" id="PF08543">
    <property type="entry name" value="Phos_pyr_kin"/>
    <property type="match status" value="1"/>
</dbReference>
<dbReference type="GO" id="GO:0009228">
    <property type="term" value="P:thiamine biosynthetic process"/>
    <property type="evidence" value="ECO:0007669"/>
    <property type="project" value="InterPro"/>
</dbReference>
<feature type="domain" description="Pyridoxamine kinase/Phosphomethylpyrimidine kinase" evidence="1">
    <location>
        <begin position="17"/>
        <end position="254"/>
    </location>
</feature>
<sequence length="274" mass="29590">MDEMPDVPIVLSFAGNDPTGGAGLVADIETLASMGCHCAPVITALTVQDSVNMSRFDAVEMDLLIEQARAVLEDMPVSCFKIGMIGSEEAAVAIHSILMDYPGIPVVLDPILRAGGGTQIADEDLVEAMVELLFPLTTVLTPNSLEARHLAHEADTLDACAHELLDMGCEYVLLTGTHETTPEVVNTLYGNNRLMEKFSWGRLAESYHGSGCTLASAIAGMLAHGVEPFAAIHDAQDFTWQSLKNGYRLGMGQHMPNRFFWARGEDESEPKPTE</sequence>
<protein>
    <submittedName>
        <fullName evidence="2">Hydroxymethylpyrimidine phosphate kinase ThiD</fullName>
        <ecNumber evidence="2">2.7.4.7</ecNumber>
    </submittedName>
</protein>
<accession>A0A3B0Z9R8</accession>
<organism evidence="2">
    <name type="scientific">hydrothermal vent metagenome</name>
    <dbReference type="NCBI Taxonomy" id="652676"/>
    <lineage>
        <taxon>unclassified sequences</taxon>
        <taxon>metagenomes</taxon>
        <taxon>ecological metagenomes</taxon>
    </lineage>
</organism>
<dbReference type="GO" id="GO:0005829">
    <property type="term" value="C:cytosol"/>
    <property type="evidence" value="ECO:0007669"/>
    <property type="project" value="TreeGrafter"/>
</dbReference>
<dbReference type="EMBL" id="UOFP01000309">
    <property type="protein sequence ID" value="VAW90145.1"/>
    <property type="molecule type" value="Genomic_DNA"/>
</dbReference>